<keyword evidence="2" id="KW-0460">Magnesium</keyword>
<sequence>MNSTRIVQQIIFDMDDTLIHCNKYFEMILEQFADVMLDWFKDYKLTKEEIRDKQTEIDVAGVLQSGFASHHFPQSLIETYKYFCILTGRSFLATEESQLMELGLSVYEQKIEPYPGMLETLDLLTSQGHELFLYTGGENVIQQRKIEQMKLAAYFKEHIYIRQHKNVVALEGILASHTFDRSRTWMIGNSLRTDIIPALTAGINTIYIKHPNEWTFNIVDLKTDPHSTMYTVSSLEVVPQIIAEHLHNEHNKRTLT</sequence>
<gene>
    <name evidence="3" type="ORF">J2Z69_000845</name>
</gene>
<dbReference type="InterPro" id="IPR041492">
    <property type="entry name" value="HAD_2"/>
</dbReference>
<dbReference type="InterPro" id="IPR036412">
    <property type="entry name" value="HAD-like_sf"/>
</dbReference>
<comment type="caution">
    <text evidence="3">The sequence shown here is derived from an EMBL/GenBank/DDBJ whole genome shotgun (WGS) entry which is preliminary data.</text>
</comment>
<dbReference type="SFLD" id="SFLDS00003">
    <property type="entry name" value="Haloacid_Dehalogenase"/>
    <property type="match status" value="1"/>
</dbReference>
<dbReference type="Gene3D" id="1.10.150.240">
    <property type="entry name" value="Putative phosphatase, domain 2"/>
    <property type="match status" value="1"/>
</dbReference>
<dbReference type="InterPro" id="IPR023214">
    <property type="entry name" value="HAD_sf"/>
</dbReference>
<dbReference type="Pfam" id="PF13419">
    <property type="entry name" value="HAD_2"/>
    <property type="match status" value="1"/>
</dbReference>
<evidence type="ECO:0000313" key="4">
    <source>
        <dbReference type="Proteomes" id="UP001519288"/>
    </source>
</evidence>
<dbReference type="EMBL" id="JAGGLD010000001">
    <property type="protein sequence ID" value="MBP1999826.1"/>
    <property type="molecule type" value="Genomic_DNA"/>
</dbReference>
<evidence type="ECO:0000256" key="1">
    <source>
        <dbReference type="ARBA" id="ARBA00022801"/>
    </source>
</evidence>
<accession>A0ABS4JFT7</accession>
<dbReference type="SFLD" id="SFLDG01129">
    <property type="entry name" value="C1.5:_HAD__Beta-PGM__Phosphata"/>
    <property type="match status" value="1"/>
</dbReference>
<evidence type="ECO:0000313" key="3">
    <source>
        <dbReference type="EMBL" id="MBP1999826.1"/>
    </source>
</evidence>
<evidence type="ECO:0000256" key="2">
    <source>
        <dbReference type="ARBA" id="ARBA00022842"/>
    </source>
</evidence>
<keyword evidence="1 3" id="KW-0378">Hydrolase</keyword>
<dbReference type="GO" id="GO:0016787">
    <property type="term" value="F:hydrolase activity"/>
    <property type="evidence" value="ECO:0007669"/>
    <property type="project" value="UniProtKB-KW"/>
</dbReference>
<name>A0ABS4JFT7_9BACL</name>
<reference evidence="3 4" key="1">
    <citation type="submission" date="2021-03" db="EMBL/GenBank/DDBJ databases">
        <title>Genomic Encyclopedia of Type Strains, Phase IV (KMG-IV): sequencing the most valuable type-strain genomes for metagenomic binning, comparative biology and taxonomic classification.</title>
        <authorList>
            <person name="Goeker M."/>
        </authorList>
    </citation>
    <scope>NUCLEOTIDE SEQUENCE [LARGE SCALE GENOMIC DNA]</scope>
    <source>
        <strain evidence="3 4">DSM 26806</strain>
    </source>
</reference>
<proteinExistence type="predicted"/>
<dbReference type="PANTHER" id="PTHR46470">
    <property type="entry name" value="N-ACYLNEURAMINATE-9-PHOSPHATASE"/>
    <property type="match status" value="1"/>
</dbReference>
<keyword evidence="4" id="KW-1185">Reference proteome</keyword>
<organism evidence="3 4">
    <name type="scientific">Paenibacillus shirakamiensis</name>
    <dbReference type="NCBI Taxonomy" id="1265935"/>
    <lineage>
        <taxon>Bacteria</taxon>
        <taxon>Bacillati</taxon>
        <taxon>Bacillota</taxon>
        <taxon>Bacilli</taxon>
        <taxon>Bacillales</taxon>
        <taxon>Paenibacillaceae</taxon>
        <taxon>Paenibacillus</taxon>
    </lineage>
</organism>
<dbReference type="SUPFAM" id="SSF56784">
    <property type="entry name" value="HAD-like"/>
    <property type="match status" value="1"/>
</dbReference>
<dbReference type="Proteomes" id="UP001519288">
    <property type="component" value="Unassembled WGS sequence"/>
</dbReference>
<dbReference type="InterPro" id="IPR023198">
    <property type="entry name" value="PGP-like_dom2"/>
</dbReference>
<protein>
    <submittedName>
        <fullName evidence="3">Hydrolase of the HAD superfamily</fullName>
    </submittedName>
</protein>
<dbReference type="InterPro" id="IPR051400">
    <property type="entry name" value="HAD-like_hydrolase"/>
</dbReference>
<dbReference type="Gene3D" id="3.40.50.1000">
    <property type="entry name" value="HAD superfamily/HAD-like"/>
    <property type="match status" value="1"/>
</dbReference>